<accession>A0A923L788</accession>
<dbReference type="PANTHER" id="PTHR45138">
    <property type="entry name" value="REGULATORY COMPONENTS OF SENSORY TRANSDUCTION SYSTEM"/>
    <property type="match status" value="1"/>
</dbReference>
<dbReference type="EMBL" id="JACOOL010000009">
    <property type="protein sequence ID" value="MBC5637786.1"/>
    <property type="molecule type" value="Genomic_DNA"/>
</dbReference>
<evidence type="ECO:0000256" key="2">
    <source>
        <dbReference type="PROSITE-ProRule" id="PRU00339"/>
    </source>
</evidence>
<dbReference type="Proteomes" id="UP000637359">
    <property type="component" value="Unassembled WGS sequence"/>
</dbReference>
<dbReference type="SUPFAM" id="SSF52540">
    <property type="entry name" value="P-loop containing nucleoside triphosphate hydrolases"/>
    <property type="match status" value="1"/>
</dbReference>
<dbReference type="Pfam" id="PF13191">
    <property type="entry name" value="AAA_16"/>
    <property type="match status" value="1"/>
</dbReference>
<dbReference type="InterPro" id="IPR027417">
    <property type="entry name" value="P-loop_NTPase"/>
</dbReference>
<dbReference type="SUPFAM" id="SSF48452">
    <property type="entry name" value="TPR-like"/>
    <property type="match status" value="2"/>
</dbReference>
<evidence type="ECO:0000259" key="4">
    <source>
        <dbReference type="PROSITE" id="PS50887"/>
    </source>
</evidence>
<dbReference type="NCBIfam" id="TIGR00254">
    <property type="entry name" value="GGDEF"/>
    <property type="match status" value="1"/>
</dbReference>
<dbReference type="InterPro" id="IPR043128">
    <property type="entry name" value="Rev_trsase/Diguanyl_cyclase"/>
</dbReference>
<dbReference type="Pfam" id="PF00990">
    <property type="entry name" value="GGDEF"/>
    <property type="match status" value="1"/>
</dbReference>
<name>A0A923L788_9BACI</name>
<dbReference type="Gene3D" id="3.40.50.300">
    <property type="entry name" value="P-loop containing nucleotide triphosphate hydrolases"/>
    <property type="match status" value="1"/>
</dbReference>
<dbReference type="InterPro" id="IPR003018">
    <property type="entry name" value="GAF"/>
</dbReference>
<dbReference type="InterPro" id="IPR050469">
    <property type="entry name" value="Diguanylate_Cyclase"/>
</dbReference>
<gene>
    <name evidence="5" type="ORF">H8S33_13295</name>
</gene>
<dbReference type="Gene3D" id="3.30.450.40">
    <property type="match status" value="2"/>
</dbReference>
<keyword evidence="6" id="KW-1185">Reference proteome</keyword>
<dbReference type="SMART" id="SM00267">
    <property type="entry name" value="GGDEF"/>
    <property type="match status" value="1"/>
</dbReference>
<dbReference type="RefSeq" id="WP_186870490.1">
    <property type="nucleotide sequence ID" value="NZ_JACOOL010000009.1"/>
</dbReference>
<dbReference type="FunFam" id="3.30.70.270:FF:000001">
    <property type="entry name" value="Diguanylate cyclase domain protein"/>
    <property type="match status" value="1"/>
</dbReference>
<dbReference type="InterPro" id="IPR029016">
    <property type="entry name" value="GAF-like_dom_sf"/>
</dbReference>
<evidence type="ECO:0000256" key="1">
    <source>
        <dbReference type="ARBA" id="ARBA00004167"/>
    </source>
</evidence>
<dbReference type="Gene3D" id="3.30.70.270">
    <property type="match status" value="1"/>
</dbReference>
<dbReference type="InterPro" id="IPR011990">
    <property type="entry name" value="TPR-like_helical_dom_sf"/>
</dbReference>
<dbReference type="GO" id="GO:0016020">
    <property type="term" value="C:membrane"/>
    <property type="evidence" value="ECO:0007669"/>
    <property type="project" value="UniProtKB-SubCell"/>
</dbReference>
<dbReference type="Pfam" id="PF13185">
    <property type="entry name" value="GAF_2"/>
    <property type="match status" value="1"/>
</dbReference>
<dbReference type="PROSITE" id="PS50887">
    <property type="entry name" value="GGDEF"/>
    <property type="match status" value="1"/>
</dbReference>
<dbReference type="Gene3D" id="1.10.510.10">
    <property type="entry name" value="Transferase(Phosphotransferase) domain 1"/>
    <property type="match status" value="1"/>
</dbReference>
<dbReference type="SMART" id="SM00065">
    <property type="entry name" value="GAF"/>
    <property type="match status" value="1"/>
</dbReference>
<proteinExistence type="predicted"/>
<evidence type="ECO:0000313" key="5">
    <source>
        <dbReference type="EMBL" id="MBC5637786.1"/>
    </source>
</evidence>
<dbReference type="GO" id="GO:0052621">
    <property type="term" value="F:diguanylate cyclase activity"/>
    <property type="evidence" value="ECO:0007669"/>
    <property type="project" value="TreeGrafter"/>
</dbReference>
<dbReference type="InterPro" id="IPR011009">
    <property type="entry name" value="Kinase-like_dom_sf"/>
</dbReference>
<reference evidence="5" key="1">
    <citation type="submission" date="2020-08" db="EMBL/GenBank/DDBJ databases">
        <title>Genome public.</title>
        <authorList>
            <person name="Liu C."/>
            <person name="Sun Q."/>
        </authorList>
    </citation>
    <scope>NUCLEOTIDE SEQUENCE</scope>
    <source>
        <strain evidence="5">BX22</strain>
    </source>
</reference>
<dbReference type="SUPFAM" id="SSF55073">
    <property type="entry name" value="Nucleotide cyclase"/>
    <property type="match status" value="1"/>
</dbReference>
<dbReference type="InterPro" id="IPR000719">
    <property type="entry name" value="Prot_kinase_dom"/>
</dbReference>
<dbReference type="PANTHER" id="PTHR45138:SF9">
    <property type="entry name" value="DIGUANYLATE CYCLASE DGCM-RELATED"/>
    <property type="match status" value="1"/>
</dbReference>
<protein>
    <submittedName>
        <fullName evidence="5">Diguanylate cyclase</fullName>
    </submittedName>
</protein>
<feature type="repeat" description="TPR" evidence="2">
    <location>
        <begin position="858"/>
        <end position="891"/>
    </location>
</feature>
<dbReference type="Gene3D" id="1.25.40.10">
    <property type="entry name" value="Tetratricopeptide repeat domain"/>
    <property type="match status" value="3"/>
</dbReference>
<dbReference type="PROSITE" id="PS50011">
    <property type="entry name" value="PROTEIN_KINASE_DOM"/>
    <property type="match status" value="1"/>
</dbReference>
<dbReference type="PROSITE" id="PS50005">
    <property type="entry name" value="TPR"/>
    <property type="match status" value="1"/>
</dbReference>
<feature type="domain" description="Protein kinase" evidence="3">
    <location>
        <begin position="8"/>
        <end position="327"/>
    </location>
</feature>
<organism evidence="5 6">
    <name type="scientific">Ornithinibacillus hominis</name>
    <dbReference type="NCBI Taxonomy" id="2763055"/>
    <lineage>
        <taxon>Bacteria</taxon>
        <taxon>Bacillati</taxon>
        <taxon>Bacillota</taxon>
        <taxon>Bacilli</taxon>
        <taxon>Bacillales</taxon>
        <taxon>Bacillaceae</taxon>
        <taxon>Ornithinibacillus</taxon>
    </lineage>
</organism>
<dbReference type="InterPro" id="IPR000160">
    <property type="entry name" value="GGDEF_dom"/>
</dbReference>
<dbReference type="GO" id="GO:0004672">
    <property type="term" value="F:protein kinase activity"/>
    <property type="evidence" value="ECO:0007669"/>
    <property type="project" value="InterPro"/>
</dbReference>
<evidence type="ECO:0000259" key="3">
    <source>
        <dbReference type="PROSITE" id="PS50011"/>
    </source>
</evidence>
<feature type="domain" description="GGDEF" evidence="4">
    <location>
        <begin position="1491"/>
        <end position="1622"/>
    </location>
</feature>
<sequence length="1797" mass="207376">MEIINNRYRLKELIKQEKHVMVYSAYDMRKENKVILLSLLNNEYLPKPLIDFYITRFLDIKRITSKAIIRNYSFNKVFYIDNKRQVDPQYFFTSDYIPRTGDLFQSTKNMTFDEIMECFVEICSAVYSLHLKGFVYGALNPYTIRVLKGEGHSQVLLTDIATIHMEQLTHAERIEDPVYQSPKVLAGVPEDAETDRYALGVILLALITKTPTIEEPKKQFTSLLEKSNDTQVKHVIPVVKKLLNTENDNTYSNLYELIVDLNAVLGTNYSIIKKEEINGLNLYTKLVGRGNEIRTIMRAYEKMISYQPGKRIFFVQGANGVGKTRFLREATFLLGLSKASVYASYSLNHASTDSKQMWIDILRKLIMETDNSIVEKYNTELIKYFPELMDQNYNDSLNYANEHHTKYRLLNRIAGFINESIQNRPTVMIIDNIHLADEFTIDTFNYLCTEVLENTNLTLVFSCEDRAVSPNSVASEFIYMMKRRPDTETIRMEQLDEQQTGEMIQSILSISFTPKKLSSRIYSQSYGNPLFIKEIMKDLYSRRILYVSEETGRWQIDLPEESEDYNLLDLPNNIEHALVNQLKDLDPGKMNILTSISIFSKPIATQIIEKLLPNTLMVDEQLEELVNKGILQRLIDDSSYLYDFRSKILKNVVYDRISQQERISKHQLAATSLAEQNGVELEKNLDEIIFHYSNARNKEKARIYYLEKAKLMKGRWNTKGQIENLRKALDITDNPVEQTALYLEIGSLLTDTGDTRLAFEYLEKAERLALEENYVDHLMMAYIHLANANHSTYQLSKVREYIEKVEHILRSHPNEAARLEVKRLQAILLTEENQIVEAAALFEELIAECGNKFLEIKGNAYRTLGFIFVHLGKADEALEAYHESCKLSEEVQNARGMLFSLNNIGALYAEVYEDYGKAMEYHLEVKQLSEEYGIYTSEVFALINIAESYLNQFDYNTAFEHFNQGLTKAERYNLVLERYMLLNYLTQVSLERNNFVDALEYFSKLQVDIQDNPNKGFDIGGYYQTCAKLYQALGNYFEAERYYQKIIAFHSEHENMMKYTATAQVLINQLREPEQDFDDFLVKQIVKVIDKITNKSISIERLCEAIQHLSRKGKHHQATELLSMVEVLVSEDTPYRLKAIYEHAKGIVAFNLNRSSSITYFESSLHLAKISKSKELTARIQADIGNYYFNSKAYYEAAAYYLEAFETIKELIQQLPAEYKLDYINGRSFSREFYRLDEIKRWIQSEQEQILDQEALIHKVSSLDELQAILNTEQIDFFMGNYRFMRNISRNYMEKLSDGIFQPEDLLKQLDSDVSKNLTMIVKFLSGRFLATNGYILSEEKGQQVTVLSSLDKGVSIPENLAIFNRVRSTMKPLLLSDRLTQDKVDHQFLENDIKAILCIPIIKKAESRPIVGESHQLLGYIYLETDRIVNNFNPSCLEKSMELSNFLALLLEKRQLLITASIDRLTGALTRKYLEDALQNTLDYTRKNGNEFSIIMFDLDKFKGVNDRYGHQIGDKVLKEVSQIILENLDQNSLLGRYGGEEFIIILPSINIEEAQEIAEALRSTVQGHKLLGDKQEITLSMGLASYPEHGQTVRELILKADQALYIAKENGRNNSQVWQKDFDDKVKPANKLTGIISGDEIRDARNVLALVELIQLTNLPIPSEEKIYQFLGRIVEIMEAQYGYILLTEGHSIIKSFGRKSQEEEWVTEYTFNQQIITTVLKEESGMFTIDWEATEKINPVNGLPDWDSILAMPITADGTVKGVMYMAAPARLKEFGADELNVLNVYSELVANII</sequence>
<dbReference type="SUPFAM" id="SSF56112">
    <property type="entry name" value="Protein kinase-like (PK-like)"/>
    <property type="match status" value="1"/>
</dbReference>
<dbReference type="GO" id="GO:0005524">
    <property type="term" value="F:ATP binding"/>
    <property type="evidence" value="ECO:0007669"/>
    <property type="project" value="InterPro"/>
</dbReference>
<dbReference type="InterPro" id="IPR029787">
    <property type="entry name" value="Nucleotide_cyclase"/>
</dbReference>
<dbReference type="CDD" id="cd01949">
    <property type="entry name" value="GGDEF"/>
    <property type="match status" value="1"/>
</dbReference>
<keyword evidence="2" id="KW-0802">TPR repeat</keyword>
<evidence type="ECO:0000313" key="6">
    <source>
        <dbReference type="Proteomes" id="UP000637359"/>
    </source>
</evidence>
<comment type="subcellular location">
    <subcellularLocation>
        <location evidence="1">Membrane</location>
        <topology evidence="1">Single-pass membrane protein</topology>
    </subcellularLocation>
</comment>
<dbReference type="InterPro" id="IPR041664">
    <property type="entry name" value="AAA_16"/>
</dbReference>
<dbReference type="SMART" id="SM00028">
    <property type="entry name" value="TPR"/>
    <property type="match status" value="6"/>
</dbReference>
<comment type="caution">
    <text evidence="5">The sequence shown here is derived from an EMBL/GenBank/DDBJ whole genome shotgun (WGS) entry which is preliminary data.</text>
</comment>
<dbReference type="SMART" id="SM00220">
    <property type="entry name" value="S_TKc"/>
    <property type="match status" value="1"/>
</dbReference>
<dbReference type="InterPro" id="IPR019734">
    <property type="entry name" value="TPR_rpt"/>
</dbReference>
<dbReference type="SUPFAM" id="SSF55781">
    <property type="entry name" value="GAF domain-like"/>
    <property type="match status" value="2"/>
</dbReference>